<protein>
    <submittedName>
        <fullName evidence="2">Uncharacterized protein</fullName>
    </submittedName>
</protein>
<gene>
    <name evidence="2" type="ORF">JOB18_018561</name>
</gene>
<feature type="region of interest" description="Disordered" evidence="1">
    <location>
        <begin position="36"/>
        <end position="73"/>
    </location>
</feature>
<dbReference type="EMBL" id="JAGKHQ010000016">
    <property type="protein sequence ID" value="KAG7493898.1"/>
    <property type="molecule type" value="Genomic_DNA"/>
</dbReference>
<dbReference type="AlphaFoldDB" id="A0AAV6QLA4"/>
<comment type="caution">
    <text evidence="2">The sequence shown here is derived from an EMBL/GenBank/DDBJ whole genome shotgun (WGS) entry which is preliminary data.</text>
</comment>
<organism evidence="2 3">
    <name type="scientific">Solea senegalensis</name>
    <name type="common">Senegalese sole</name>
    <dbReference type="NCBI Taxonomy" id="28829"/>
    <lineage>
        <taxon>Eukaryota</taxon>
        <taxon>Metazoa</taxon>
        <taxon>Chordata</taxon>
        <taxon>Craniata</taxon>
        <taxon>Vertebrata</taxon>
        <taxon>Euteleostomi</taxon>
        <taxon>Actinopterygii</taxon>
        <taxon>Neopterygii</taxon>
        <taxon>Teleostei</taxon>
        <taxon>Neoteleostei</taxon>
        <taxon>Acanthomorphata</taxon>
        <taxon>Carangaria</taxon>
        <taxon>Pleuronectiformes</taxon>
        <taxon>Pleuronectoidei</taxon>
        <taxon>Soleidae</taxon>
        <taxon>Solea</taxon>
    </lineage>
</organism>
<evidence type="ECO:0000256" key="1">
    <source>
        <dbReference type="SAM" id="MobiDB-lite"/>
    </source>
</evidence>
<dbReference type="Proteomes" id="UP000693946">
    <property type="component" value="Linkage Group LG4"/>
</dbReference>
<name>A0AAV6QLA4_SOLSE</name>
<evidence type="ECO:0000313" key="2">
    <source>
        <dbReference type="EMBL" id="KAG7493898.1"/>
    </source>
</evidence>
<evidence type="ECO:0000313" key="3">
    <source>
        <dbReference type="Proteomes" id="UP000693946"/>
    </source>
</evidence>
<keyword evidence="3" id="KW-1185">Reference proteome</keyword>
<sequence length="114" mass="12062">MVGQFLVTAPPPSIITQRGKLRAAASFSTPVEPITTAAKGQAPDSMAAAETRLEEERGRGGTGKKHEAKAAAVTGGRRWMNSILHRINQALVATADHLSPGARYCWCIISSLPP</sequence>
<feature type="compositionally biased region" description="Basic and acidic residues" evidence="1">
    <location>
        <begin position="51"/>
        <end position="69"/>
    </location>
</feature>
<accession>A0AAV6QLA4</accession>
<proteinExistence type="predicted"/>
<reference evidence="2 3" key="1">
    <citation type="journal article" date="2021" name="Sci. Rep.">
        <title>Chromosome anchoring in Senegalese sole (Solea senegalensis) reveals sex-associated markers and genome rearrangements in flatfish.</title>
        <authorList>
            <person name="Guerrero-Cozar I."/>
            <person name="Gomez-Garrido J."/>
            <person name="Berbel C."/>
            <person name="Martinez-Blanch J.F."/>
            <person name="Alioto T."/>
            <person name="Claros M.G."/>
            <person name="Gagnaire P.A."/>
            <person name="Manchado M."/>
        </authorList>
    </citation>
    <scope>NUCLEOTIDE SEQUENCE [LARGE SCALE GENOMIC DNA]</scope>
    <source>
        <strain evidence="2">Sse05_10M</strain>
    </source>
</reference>